<dbReference type="InterPro" id="IPR041228">
    <property type="entry name" value="Dynein_C"/>
</dbReference>
<keyword evidence="3" id="KW-1185">Reference proteome</keyword>
<organism evidence="2 3">
    <name type="scientific">Allacma fusca</name>
    <dbReference type="NCBI Taxonomy" id="39272"/>
    <lineage>
        <taxon>Eukaryota</taxon>
        <taxon>Metazoa</taxon>
        <taxon>Ecdysozoa</taxon>
        <taxon>Arthropoda</taxon>
        <taxon>Hexapoda</taxon>
        <taxon>Collembola</taxon>
        <taxon>Symphypleona</taxon>
        <taxon>Sminthuridae</taxon>
        <taxon>Allacma</taxon>
    </lineage>
</organism>
<evidence type="ECO:0000313" key="2">
    <source>
        <dbReference type="EMBL" id="CAG7832629.1"/>
    </source>
</evidence>
<dbReference type="AlphaFoldDB" id="A0A8J2LGJ8"/>
<dbReference type="Pfam" id="PF18199">
    <property type="entry name" value="Dynein_C"/>
    <property type="match status" value="1"/>
</dbReference>
<feature type="domain" description="Dynein heavy chain C-terminal" evidence="1">
    <location>
        <begin position="1"/>
        <end position="73"/>
    </location>
</feature>
<accession>A0A8J2LGJ8</accession>
<dbReference type="EMBL" id="CAJVCH010566133">
    <property type="protein sequence ID" value="CAG7832629.1"/>
    <property type="molecule type" value="Genomic_DNA"/>
</dbReference>
<dbReference type="Proteomes" id="UP000708208">
    <property type="component" value="Unassembled WGS sequence"/>
</dbReference>
<reference evidence="2" key="1">
    <citation type="submission" date="2021-06" db="EMBL/GenBank/DDBJ databases">
        <authorList>
            <person name="Hodson N. C."/>
            <person name="Mongue J. A."/>
            <person name="Jaron S. K."/>
        </authorList>
    </citation>
    <scope>NUCLEOTIDE SEQUENCE</scope>
</reference>
<proteinExistence type="predicted"/>
<name>A0A8J2LGJ8_9HEXA</name>
<evidence type="ECO:0000313" key="3">
    <source>
        <dbReference type="Proteomes" id="UP000708208"/>
    </source>
</evidence>
<gene>
    <name evidence="2" type="ORF">AFUS01_LOCUS42309</name>
</gene>
<evidence type="ECO:0000259" key="1">
    <source>
        <dbReference type="Pfam" id="PF18199"/>
    </source>
</evidence>
<sequence>MMSAELEEIFNSILGGCVSLSWLKAYPSLKPVNYCNSVKRIEQFTWTTTLELPETNGFLVLSTSPNGFLAAVLLIVH</sequence>
<protein>
    <recommendedName>
        <fullName evidence="1">Dynein heavy chain C-terminal domain-containing protein</fullName>
    </recommendedName>
</protein>
<comment type="caution">
    <text evidence="2">The sequence shown here is derived from an EMBL/GenBank/DDBJ whole genome shotgun (WGS) entry which is preliminary data.</text>
</comment>